<reference evidence="1 2" key="2">
    <citation type="submission" date="2018-11" db="EMBL/GenBank/DDBJ databases">
        <authorList>
            <consortium name="Pathogen Informatics"/>
        </authorList>
    </citation>
    <scope>NUCLEOTIDE SEQUENCE [LARGE SCALE GENOMIC DNA]</scope>
</reference>
<dbReference type="Proteomes" id="UP000278627">
    <property type="component" value="Unassembled WGS sequence"/>
</dbReference>
<evidence type="ECO:0000313" key="1">
    <source>
        <dbReference type="EMBL" id="VDN90251.1"/>
    </source>
</evidence>
<name>A0A0N4TL55_BRUPA</name>
<reference evidence="3" key="1">
    <citation type="submission" date="2017-02" db="UniProtKB">
        <authorList>
            <consortium name="WormBaseParasite"/>
        </authorList>
    </citation>
    <scope>IDENTIFICATION</scope>
</reference>
<dbReference type="AlphaFoldDB" id="A0A0N4TL55"/>
<keyword evidence="2" id="KW-1185">Reference proteome</keyword>
<sequence length="70" mass="7977">METLECVGYSLIVNVAGSNKADTHGKLCVNIEFRTRNQRGEKKLRNTRISVSEFVGFLQELRKMQGESMQ</sequence>
<accession>A0A0N4TL55</accession>
<evidence type="ECO:0000313" key="3">
    <source>
        <dbReference type="WBParaSite" id="BPAG_0000910301-mRNA-1"/>
    </source>
</evidence>
<dbReference type="WBParaSite" id="BPAG_0000910301-mRNA-1">
    <property type="protein sequence ID" value="BPAG_0000910301-mRNA-1"/>
    <property type="gene ID" value="BPAG_0000910301"/>
</dbReference>
<evidence type="ECO:0000313" key="2">
    <source>
        <dbReference type="Proteomes" id="UP000278627"/>
    </source>
</evidence>
<protein>
    <submittedName>
        <fullName evidence="3">COMM domain-containing protein</fullName>
    </submittedName>
</protein>
<gene>
    <name evidence="1" type="ORF">BPAG_LOCUS9065</name>
</gene>
<dbReference type="EMBL" id="UZAD01013146">
    <property type="protein sequence ID" value="VDN90251.1"/>
    <property type="molecule type" value="Genomic_DNA"/>
</dbReference>
<organism evidence="3">
    <name type="scientific">Brugia pahangi</name>
    <name type="common">Filarial nematode worm</name>
    <dbReference type="NCBI Taxonomy" id="6280"/>
    <lineage>
        <taxon>Eukaryota</taxon>
        <taxon>Metazoa</taxon>
        <taxon>Ecdysozoa</taxon>
        <taxon>Nematoda</taxon>
        <taxon>Chromadorea</taxon>
        <taxon>Rhabditida</taxon>
        <taxon>Spirurina</taxon>
        <taxon>Spiruromorpha</taxon>
        <taxon>Filarioidea</taxon>
        <taxon>Onchocercidae</taxon>
        <taxon>Brugia</taxon>
    </lineage>
</organism>
<proteinExistence type="predicted"/>